<sequence>MSQKSASPKITRISEISEIDKAWLAGFIDGEGYIGIVKSQKSENDQHSASWLFHPWVIVTNTNPKAIKDIQTAIGFGKRAFLRRTEGRDKPAYQIKITKLDDVITLLETIGPYLKLKTKQCKLMIKFCKLRKKAVIITGRGSRGNTSFGKKEENIFIDLKKLNKRGI</sequence>
<accession>A0A0G1RM56</accession>
<dbReference type="Proteomes" id="UP000034307">
    <property type="component" value="Unassembled WGS sequence"/>
</dbReference>
<reference evidence="2 3" key="1">
    <citation type="journal article" date="2015" name="Nature">
        <title>rRNA introns, odd ribosomes, and small enigmatic genomes across a large radiation of phyla.</title>
        <authorList>
            <person name="Brown C.T."/>
            <person name="Hug L.A."/>
            <person name="Thomas B.C."/>
            <person name="Sharon I."/>
            <person name="Castelle C.J."/>
            <person name="Singh A."/>
            <person name="Wilkins M.J."/>
            <person name="Williams K.H."/>
            <person name="Banfield J.F."/>
        </authorList>
    </citation>
    <scope>NUCLEOTIDE SEQUENCE [LARGE SCALE GENOMIC DNA]</scope>
</reference>
<organism evidence="2 3">
    <name type="scientific">Candidatus Amesbacteria bacterium GW2011_GWA2_47_11b</name>
    <dbReference type="NCBI Taxonomy" id="1618358"/>
    <lineage>
        <taxon>Bacteria</taxon>
        <taxon>Candidatus Amesiibacteriota</taxon>
    </lineage>
</organism>
<dbReference type="AlphaFoldDB" id="A0A0G1RM56"/>
<dbReference type="GO" id="GO:0004519">
    <property type="term" value="F:endonuclease activity"/>
    <property type="evidence" value="ECO:0007669"/>
    <property type="project" value="InterPro"/>
</dbReference>
<evidence type="ECO:0000313" key="2">
    <source>
        <dbReference type="EMBL" id="KKU58429.1"/>
    </source>
</evidence>
<gene>
    <name evidence="2" type="ORF">UX80_C0003G0084</name>
</gene>
<dbReference type="Gene3D" id="3.10.28.10">
    <property type="entry name" value="Homing endonucleases"/>
    <property type="match status" value="1"/>
</dbReference>
<feature type="domain" description="Homing endonuclease LAGLIDADG" evidence="1">
    <location>
        <begin position="24"/>
        <end position="129"/>
    </location>
</feature>
<protein>
    <recommendedName>
        <fullName evidence="1">Homing endonuclease LAGLIDADG domain-containing protein</fullName>
    </recommendedName>
</protein>
<dbReference type="SUPFAM" id="SSF55608">
    <property type="entry name" value="Homing endonucleases"/>
    <property type="match status" value="1"/>
</dbReference>
<name>A0A0G1RM56_9BACT</name>
<evidence type="ECO:0000313" key="3">
    <source>
        <dbReference type="Proteomes" id="UP000034307"/>
    </source>
</evidence>
<proteinExistence type="predicted"/>
<dbReference type="InterPro" id="IPR004860">
    <property type="entry name" value="LAGLIDADG_dom"/>
</dbReference>
<dbReference type="Pfam" id="PF00961">
    <property type="entry name" value="LAGLIDADG_1"/>
    <property type="match status" value="1"/>
</dbReference>
<evidence type="ECO:0000259" key="1">
    <source>
        <dbReference type="Pfam" id="PF00961"/>
    </source>
</evidence>
<dbReference type="InterPro" id="IPR027434">
    <property type="entry name" value="Homing_endonucl"/>
</dbReference>
<dbReference type="EMBL" id="LCNO01000003">
    <property type="protein sequence ID" value="KKU58429.1"/>
    <property type="molecule type" value="Genomic_DNA"/>
</dbReference>
<comment type="caution">
    <text evidence="2">The sequence shown here is derived from an EMBL/GenBank/DDBJ whole genome shotgun (WGS) entry which is preliminary data.</text>
</comment>